<evidence type="ECO:0000256" key="3">
    <source>
        <dbReference type="ARBA" id="ARBA00022553"/>
    </source>
</evidence>
<dbReference type="InterPro" id="IPR014030">
    <property type="entry name" value="Ketoacyl_synth_N"/>
</dbReference>
<dbReference type="SMART" id="SM00825">
    <property type="entry name" value="PKS_KS"/>
    <property type="match status" value="1"/>
</dbReference>
<dbReference type="InterPro" id="IPR016035">
    <property type="entry name" value="Acyl_Trfase/lysoPLipase"/>
</dbReference>
<feature type="active site" description="Proton acceptor; for dehydratase activity" evidence="5">
    <location>
        <position position="1183"/>
    </location>
</feature>
<dbReference type="Gene3D" id="3.40.366.10">
    <property type="entry name" value="Malonyl-Coenzyme A Acyl Carrier Protein, domain 2"/>
    <property type="match status" value="2"/>
</dbReference>
<dbReference type="InterPro" id="IPR018201">
    <property type="entry name" value="Ketoacyl_synth_AS"/>
</dbReference>
<proteinExistence type="predicted"/>
<dbReference type="Proteomes" id="UP001430848">
    <property type="component" value="Unassembled WGS sequence"/>
</dbReference>
<evidence type="ECO:0000259" key="7">
    <source>
        <dbReference type="PROSITE" id="PS52004"/>
    </source>
</evidence>
<dbReference type="PANTHER" id="PTHR43775:SF24">
    <property type="entry name" value="NON-REDUCING POLYKETIDE SYNTHASE APTA-RELATED"/>
    <property type="match status" value="1"/>
</dbReference>
<feature type="active site" description="Proton donor; for dehydratase activity" evidence="5">
    <location>
        <position position="1379"/>
    </location>
</feature>
<dbReference type="Gene3D" id="3.10.129.110">
    <property type="entry name" value="Polyketide synthase dehydratase"/>
    <property type="match status" value="1"/>
</dbReference>
<gene>
    <name evidence="9" type="ORF">SLS63_009320</name>
</gene>
<dbReference type="Gene3D" id="1.10.1200.10">
    <property type="entry name" value="ACP-like"/>
    <property type="match status" value="1"/>
</dbReference>
<dbReference type="PROSITE" id="PS52019">
    <property type="entry name" value="PKS_MFAS_DH"/>
    <property type="match status" value="1"/>
</dbReference>
<dbReference type="SMART" id="SM00827">
    <property type="entry name" value="PKS_AT"/>
    <property type="match status" value="1"/>
</dbReference>
<keyword evidence="3" id="KW-0597">Phosphoprotein</keyword>
<dbReference type="InterPro" id="IPR036736">
    <property type="entry name" value="ACP-like_sf"/>
</dbReference>
<feature type="domain" description="Ketosynthase family 3 (KS3)" evidence="7">
    <location>
        <begin position="283"/>
        <end position="662"/>
    </location>
</feature>
<dbReference type="Pfam" id="PF16073">
    <property type="entry name" value="SAT"/>
    <property type="match status" value="1"/>
</dbReference>
<evidence type="ECO:0000256" key="4">
    <source>
        <dbReference type="ARBA" id="ARBA00022679"/>
    </source>
</evidence>
<evidence type="ECO:0000313" key="10">
    <source>
        <dbReference type="Proteomes" id="UP001430848"/>
    </source>
</evidence>
<dbReference type="PROSITE" id="PS00606">
    <property type="entry name" value="KS3_1"/>
    <property type="match status" value="1"/>
</dbReference>
<keyword evidence="10" id="KW-1185">Reference proteome</keyword>
<evidence type="ECO:0000259" key="8">
    <source>
        <dbReference type="PROSITE" id="PS52019"/>
    </source>
</evidence>
<accession>A0ABR1P0A1</accession>
<dbReference type="Pfam" id="PF00550">
    <property type="entry name" value="PP-binding"/>
    <property type="match status" value="1"/>
</dbReference>
<dbReference type="InterPro" id="IPR014031">
    <property type="entry name" value="Ketoacyl_synth_C"/>
</dbReference>
<feature type="domain" description="PKS/mFAS DH" evidence="8">
    <location>
        <begin position="1150"/>
        <end position="1470"/>
    </location>
</feature>
<name>A0ABR1P0A1_DIAER</name>
<dbReference type="InterPro" id="IPR042104">
    <property type="entry name" value="PKS_dehydratase_sf"/>
</dbReference>
<evidence type="ECO:0000256" key="2">
    <source>
        <dbReference type="ARBA" id="ARBA00022450"/>
    </source>
</evidence>
<dbReference type="SUPFAM" id="SSF53901">
    <property type="entry name" value="Thiolase-like"/>
    <property type="match status" value="1"/>
</dbReference>
<dbReference type="InterPro" id="IPR032088">
    <property type="entry name" value="SAT"/>
</dbReference>
<feature type="domain" description="Carrier" evidence="6">
    <location>
        <begin position="1557"/>
        <end position="1634"/>
    </location>
</feature>
<feature type="region of interest" description="N-terminal hotdog fold" evidence="5">
    <location>
        <begin position="1150"/>
        <end position="1290"/>
    </location>
</feature>
<dbReference type="InterPro" id="IPR049900">
    <property type="entry name" value="PKS_mFAS_DH"/>
</dbReference>
<evidence type="ECO:0000259" key="6">
    <source>
        <dbReference type="PROSITE" id="PS50075"/>
    </source>
</evidence>
<dbReference type="Pfam" id="PF02801">
    <property type="entry name" value="Ketoacyl-synt_C"/>
    <property type="match status" value="1"/>
</dbReference>
<dbReference type="Pfam" id="PF00109">
    <property type="entry name" value="ketoacyl-synt"/>
    <property type="match status" value="2"/>
</dbReference>
<dbReference type="SUPFAM" id="SSF52151">
    <property type="entry name" value="FabD/lysophospholipase-like"/>
    <property type="match status" value="1"/>
</dbReference>
<dbReference type="Gene3D" id="3.30.70.3290">
    <property type="match status" value="1"/>
</dbReference>
<evidence type="ECO:0000256" key="1">
    <source>
        <dbReference type="ARBA" id="ARBA00005179"/>
    </source>
</evidence>
<dbReference type="InterPro" id="IPR050091">
    <property type="entry name" value="PKS_NRPS_Biosynth_Enz"/>
</dbReference>
<dbReference type="PROSITE" id="PS52004">
    <property type="entry name" value="KS3_2"/>
    <property type="match status" value="1"/>
</dbReference>
<dbReference type="PANTHER" id="PTHR43775">
    <property type="entry name" value="FATTY ACID SYNTHASE"/>
    <property type="match status" value="1"/>
</dbReference>
<dbReference type="CDD" id="cd00833">
    <property type="entry name" value="PKS"/>
    <property type="match status" value="1"/>
</dbReference>
<dbReference type="InterPro" id="IPR014043">
    <property type="entry name" value="Acyl_transferase_dom"/>
</dbReference>
<evidence type="ECO:0000256" key="5">
    <source>
        <dbReference type="PROSITE-ProRule" id="PRU01363"/>
    </source>
</evidence>
<dbReference type="SMART" id="SM00823">
    <property type="entry name" value="PKS_PP"/>
    <property type="match status" value="1"/>
</dbReference>
<dbReference type="InterPro" id="IPR009081">
    <property type="entry name" value="PP-bd_ACP"/>
</dbReference>
<evidence type="ECO:0000313" key="9">
    <source>
        <dbReference type="EMBL" id="KAK7722039.1"/>
    </source>
</evidence>
<organism evidence="9 10">
    <name type="scientific">Diaporthe eres</name>
    <name type="common">Phomopsis oblonga</name>
    <dbReference type="NCBI Taxonomy" id="83184"/>
    <lineage>
        <taxon>Eukaryota</taxon>
        <taxon>Fungi</taxon>
        <taxon>Dikarya</taxon>
        <taxon>Ascomycota</taxon>
        <taxon>Pezizomycotina</taxon>
        <taxon>Sordariomycetes</taxon>
        <taxon>Sordariomycetidae</taxon>
        <taxon>Diaporthales</taxon>
        <taxon>Diaporthaceae</taxon>
        <taxon>Diaporthe</taxon>
        <taxon>Diaporthe eres species complex</taxon>
    </lineage>
</organism>
<dbReference type="InterPro" id="IPR030918">
    <property type="entry name" value="PT_fungal_PKS"/>
</dbReference>
<dbReference type="SUPFAM" id="SSF47336">
    <property type="entry name" value="ACP-like"/>
    <property type="match status" value="1"/>
</dbReference>
<dbReference type="SUPFAM" id="SSF55048">
    <property type="entry name" value="Probable ACP-binding domain of malonyl-CoA ACP transacylase"/>
    <property type="match status" value="1"/>
</dbReference>
<dbReference type="InterPro" id="IPR020806">
    <property type="entry name" value="PKS_PP-bd"/>
</dbReference>
<dbReference type="Pfam" id="PF22621">
    <property type="entry name" value="CurL-like_PKS_C"/>
    <property type="match status" value="1"/>
</dbReference>
<comment type="caution">
    <text evidence="9">The sequence shown here is derived from an EMBL/GenBank/DDBJ whole genome shotgun (WGS) entry which is preliminary data.</text>
</comment>
<reference evidence="9 10" key="1">
    <citation type="submission" date="2024-02" db="EMBL/GenBank/DDBJ databases">
        <title>De novo assembly and annotation of 12 fungi associated with fruit tree decline syndrome in Ontario, Canada.</title>
        <authorList>
            <person name="Sulman M."/>
            <person name="Ellouze W."/>
            <person name="Ilyukhin E."/>
        </authorList>
    </citation>
    <scope>NUCLEOTIDE SEQUENCE [LARGE SCALE GENOMIC DNA]</scope>
    <source>
        <strain evidence="9 10">M169</strain>
    </source>
</reference>
<dbReference type="EMBL" id="JAKNSF020000067">
    <property type="protein sequence ID" value="KAK7722039.1"/>
    <property type="molecule type" value="Genomic_DNA"/>
</dbReference>
<comment type="pathway">
    <text evidence="1">Secondary metabolite biosynthesis.</text>
</comment>
<sequence>MIGQDIPYGFNGDSTLAGLSTGLFAGAAVSLSRSLADLVRNGSEAVRVAFRLGVYVDDISRKLESSHPDGTPKSWAHCVPSMSQDKVQAEVEKYNTEADNPSLTKVFISAADKASVIVSGPPSRIEDAFQYSQTLRYSKSLPLPIYDGQCHASHVYGEVDIDHIINGSEAKIRRNTPVEIRLLSSQTGKPFVSTKGGDLFLEVATELLTGTIYMDHVSDGILNVIRQSEAVDCEVLLFGTNLLSNATIKAIGEELPHVKLSRSDLMDWLNRDFGPREPRGFRDSKLAIVGMACRMPGGANDPELYWKLMEEGRDAHTTVPADRFDLSTHYDPTGQTENATQTPWGRIGTFYGQASDDWRELNASQNIGTYAVPGGERAFANGRINYFFKFGGPSFNIDTACSSGLAAVNAACSALWNGDADTVLAGGLNIITDPDNYAGLGNGHFLSKTGQCKVWDKDADGYCRADGVGSVVIKRLEDAEADNDKVLAVVLSANTNHSADALSITQPHAGAQIDNYTRVLQKCGVIPLTVSYVELHGTGTQVGDAVESESVLSVFAPPGRRRRDNRLHLGAVKCNIGHGEAAAGISSLLKVLLVYQKNQIPRHIGIQPGSEINPVIPKDLDRRNAGLAEGHTPWPRPPGKSRLALVNSFGAHGGNTTLLLEDAPERERLATNARSTHVVAVSAKSKASLKNNTANLLAYLEEHPDTDLGDLSYTTCARRIHHNMRTASAFSSIGQLKRFLAESVETGGDVRPIPIDTPPVAFAFTGQGAYYSGMGRALFQDFPYFRSQVLQLDHLIQRLGFASVIPVIDGSSTDEECSPVTAQLSIVVIQIALVSFWKLLGVTPALVIGHSLGEYAALVTAGVVSAADALFLVGKRAELVTESCSTGTHAMLSVRAGLEEIKQKAGPAEFEVSCYNGPGDVVVSGTQSDVEQIRRTLESQDVRCVKLDLPFAFHTSQMDVILDRFEKIASHVSFKAPSIPIVSPLLGDCVFDGKSVDAGYLLRATREPVNFTEAIAAAQDLGIIDEKTMWLEIGPHPICSGFLRNILGPGTQALSSFRRHEDNFITLSKTLSALYLIGVPISWQEYFKPHEPGHELLHLKKYGWNEKNYWIDYVGTWTLDKAHLKANGGKLPGTGAPIAKNSALRTSSIHQITAEEVQQGSKGKLTTLSDMQHPDFLAAVHGHRMNNCGVATSSIWADMAFTVGDYLYKRVSPATKQVHMNLADMVVLHGQVAKKAKGATQLLLLEAELDLAAQHMSLSWSNATDEGQKATTTGGGPFATGTIRFEDPAAWRREWSRVQHLVQGRIDALSADAAGGGDCAAASRLSRNMAYALFRNVVDYAPRYRGMETVVLSGHEAFADVTLDPGSHGTWHTPPHWIDGVSHLGGLVMNGSDASDTRDYFYVTPGCETFRLLRPLSPAARYRSYVRMFALPGEPGMYAGDLYILDRGSGEIVGEVGQLRFRQVARLLMDKFFSPPDGPGAGAGAGTGGSHAHVRASEPVRMAAVAERVAVASKTTAESPEAAVAVSTVNVSGTKDIGTPSQLETQDKASAPSEAVWSSSGIVNDCIGLIARETGLEASELKGESTFVQLGVDSLMSLVLSEKFRAELALEVKSSLFLECPTIGEFAAWLEQYC</sequence>
<dbReference type="InterPro" id="IPR016039">
    <property type="entry name" value="Thiolase-like"/>
</dbReference>
<dbReference type="Gene3D" id="3.30.70.250">
    <property type="entry name" value="Malonyl-CoA ACP transacylase, ACP-binding"/>
    <property type="match status" value="1"/>
</dbReference>
<protein>
    <submittedName>
        <fullName evidence="9">Type I Iterative PKS</fullName>
    </submittedName>
</protein>
<dbReference type="NCBIfam" id="TIGR04532">
    <property type="entry name" value="PT_fungal_PKS"/>
    <property type="match status" value="1"/>
</dbReference>
<dbReference type="InterPro" id="IPR001227">
    <property type="entry name" value="Ac_transferase_dom_sf"/>
</dbReference>
<keyword evidence="2" id="KW-0596">Phosphopantetheine</keyword>
<dbReference type="InterPro" id="IPR016036">
    <property type="entry name" value="Malonyl_transacylase_ACP-bd"/>
</dbReference>
<dbReference type="Pfam" id="PF00698">
    <property type="entry name" value="Acyl_transf_1"/>
    <property type="match status" value="1"/>
</dbReference>
<keyword evidence="4" id="KW-0808">Transferase</keyword>
<dbReference type="InterPro" id="IPR020841">
    <property type="entry name" value="PKS_Beta-ketoAc_synthase_dom"/>
</dbReference>
<dbReference type="Gene3D" id="3.40.47.10">
    <property type="match status" value="2"/>
</dbReference>
<dbReference type="PROSITE" id="PS50075">
    <property type="entry name" value="CARRIER"/>
    <property type="match status" value="1"/>
</dbReference>
<feature type="region of interest" description="C-terminal hotdog fold" evidence="5">
    <location>
        <begin position="1320"/>
        <end position="1470"/>
    </location>
</feature>